<evidence type="ECO:0000259" key="4">
    <source>
        <dbReference type="PROSITE" id="PS01124"/>
    </source>
</evidence>
<reference evidence="5" key="1">
    <citation type="submission" date="2024-02" db="EMBL/GenBank/DDBJ databases">
        <authorList>
            <consortium name="Clinical and Environmental Microbiology Branch: Whole genome sequencing antimicrobial resistance pathogens in the healthcare setting"/>
        </authorList>
    </citation>
    <scope>NUCLEOTIDE SEQUENCE</scope>
    <source>
        <strain evidence="5">2020GO-00142</strain>
    </source>
</reference>
<keyword evidence="3" id="KW-0804">Transcription</keyword>
<name>A0AAI9HWV1_PROST</name>
<evidence type="ECO:0000313" key="5">
    <source>
        <dbReference type="EMBL" id="EMP9431328.1"/>
    </source>
</evidence>
<dbReference type="PANTHER" id="PTHR46796:SF6">
    <property type="entry name" value="ARAC SUBFAMILY"/>
    <property type="match status" value="1"/>
</dbReference>
<dbReference type="GO" id="GO:0043565">
    <property type="term" value="F:sequence-specific DNA binding"/>
    <property type="evidence" value="ECO:0007669"/>
    <property type="project" value="InterPro"/>
</dbReference>
<dbReference type="PANTHER" id="PTHR46796">
    <property type="entry name" value="HTH-TYPE TRANSCRIPTIONAL ACTIVATOR RHAS-RELATED"/>
    <property type="match status" value="1"/>
</dbReference>
<dbReference type="AlphaFoldDB" id="A0AAI9HWV1"/>
<dbReference type="InterPro" id="IPR018062">
    <property type="entry name" value="HTH_AraC-typ_CS"/>
</dbReference>
<dbReference type="PROSITE" id="PS00041">
    <property type="entry name" value="HTH_ARAC_FAMILY_1"/>
    <property type="match status" value="1"/>
</dbReference>
<dbReference type="Gene3D" id="1.10.10.60">
    <property type="entry name" value="Homeodomain-like"/>
    <property type="match status" value="2"/>
</dbReference>
<dbReference type="Pfam" id="PF12833">
    <property type="entry name" value="HTH_18"/>
    <property type="match status" value="1"/>
</dbReference>
<dbReference type="SMART" id="SM00342">
    <property type="entry name" value="HTH_ARAC"/>
    <property type="match status" value="1"/>
</dbReference>
<keyword evidence="1" id="KW-0805">Transcription regulation</keyword>
<evidence type="ECO:0000256" key="2">
    <source>
        <dbReference type="ARBA" id="ARBA00023125"/>
    </source>
</evidence>
<dbReference type="PRINTS" id="PR00032">
    <property type="entry name" value="HTHARAC"/>
</dbReference>
<dbReference type="RefSeq" id="WP_154622074.1">
    <property type="nucleotide sequence ID" value="NZ_JADSTC010000002.1"/>
</dbReference>
<dbReference type="InterPro" id="IPR020449">
    <property type="entry name" value="Tscrpt_reg_AraC-type_HTH"/>
</dbReference>
<protein>
    <submittedName>
        <fullName evidence="5">Helix-turn-helix domain-containing protein</fullName>
    </submittedName>
</protein>
<dbReference type="PROSITE" id="PS01124">
    <property type="entry name" value="HTH_ARAC_FAMILY_2"/>
    <property type="match status" value="1"/>
</dbReference>
<feature type="domain" description="HTH araC/xylS-type" evidence="4">
    <location>
        <begin position="131"/>
        <end position="228"/>
    </location>
</feature>
<dbReference type="InterPro" id="IPR018060">
    <property type="entry name" value="HTH_AraC"/>
</dbReference>
<evidence type="ECO:0000256" key="3">
    <source>
        <dbReference type="ARBA" id="ARBA00023163"/>
    </source>
</evidence>
<dbReference type="SUPFAM" id="SSF51182">
    <property type="entry name" value="RmlC-like cupins"/>
    <property type="match status" value="1"/>
</dbReference>
<dbReference type="InterPro" id="IPR050204">
    <property type="entry name" value="AraC_XylS_family_regulators"/>
</dbReference>
<dbReference type="InterPro" id="IPR014710">
    <property type="entry name" value="RmlC-like_jellyroll"/>
</dbReference>
<proteinExistence type="predicted"/>
<dbReference type="Gene3D" id="2.60.120.10">
    <property type="entry name" value="Jelly Rolls"/>
    <property type="match status" value="1"/>
</dbReference>
<comment type="caution">
    <text evidence="5">The sequence shown here is derived from an EMBL/GenBank/DDBJ whole genome shotgun (WGS) entry which is preliminary data.</text>
</comment>
<evidence type="ECO:0000256" key="1">
    <source>
        <dbReference type="ARBA" id="ARBA00023015"/>
    </source>
</evidence>
<dbReference type="InterPro" id="IPR009057">
    <property type="entry name" value="Homeodomain-like_sf"/>
</dbReference>
<keyword evidence="2" id="KW-0238">DNA-binding</keyword>
<dbReference type="InterPro" id="IPR011051">
    <property type="entry name" value="RmlC_Cupin_sf"/>
</dbReference>
<sequence>MLLPELHYRQYSEDVVSHQHDGQWQIVFALAGGMEINMHRQHFLLGAGNGVIIAPGVSHAFSGQTGNQNYVLEMPIASQWRVDEKTPYFSLTPAAMGLLNWLQNFPQPPEQNTVIAKLLLAQLKPQSQWIDSITQWVDARLHRPISCQDMANAFCMSVSTLQRKIKVETQLTVMQFVLQQRMEAACRLLMGTLSIEQVALAVGYDSHSAFSQAFRQFYGKTPMEYRLGR</sequence>
<gene>
    <name evidence="5" type="ORF">JRA39_000320</name>
</gene>
<dbReference type="EMBL" id="AAZDVE040000002">
    <property type="protein sequence ID" value="EMP9431328.1"/>
    <property type="molecule type" value="Genomic_DNA"/>
</dbReference>
<accession>A0AAI9HWV1</accession>
<dbReference type="GO" id="GO:0003700">
    <property type="term" value="F:DNA-binding transcription factor activity"/>
    <property type="evidence" value="ECO:0007669"/>
    <property type="project" value="InterPro"/>
</dbReference>
<organism evidence="5">
    <name type="scientific">Providencia stuartii</name>
    <dbReference type="NCBI Taxonomy" id="588"/>
    <lineage>
        <taxon>Bacteria</taxon>
        <taxon>Pseudomonadati</taxon>
        <taxon>Pseudomonadota</taxon>
        <taxon>Gammaproteobacteria</taxon>
        <taxon>Enterobacterales</taxon>
        <taxon>Morganellaceae</taxon>
        <taxon>Providencia</taxon>
    </lineage>
</organism>
<dbReference type="SUPFAM" id="SSF46689">
    <property type="entry name" value="Homeodomain-like"/>
    <property type="match status" value="2"/>
</dbReference>